<gene>
    <name evidence="1" type="ORF">WN51_10236</name>
</gene>
<dbReference type="EMBL" id="KQ435735">
    <property type="protein sequence ID" value="KOX77146.1"/>
    <property type="molecule type" value="Genomic_DNA"/>
</dbReference>
<protein>
    <submittedName>
        <fullName evidence="1">Uncharacterized protein</fullName>
    </submittedName>
</protein>
<dbReference type="AlphaFoldDB" id="A0A0M9A5Y6"/>
<sequence>MTRLELVFVEKAKEIKLKTKRPKLENSELEAACVQVEILECEFESPDICTTLRFKVRNPSLQSLQERQRKWEIY</sequence>
<keyword evidence="2" id="KW-1185">Reference proteome</keyword>
<reference evidence="1 2" key="1">
    <citation type="submission" date="2015-07" db="EMBL/GenBank/DDBJ databases">
        <title>The genome of Melipona quadrifasciata.</title>
        <authorList>
            <person name="Pan H."/>
            <person name="Kapheim K."/>
        </authorList>
    </citation>
    <scope>NUCLEOTIDE SEQUENCE [LARGE SCALE GENOMIC DNA]</scope>
    <source>
        <strain evidence="1">0111107301</strain>
        <tissue evidence="1">Whole body</tissue>
    </source>
</reference>
<accession>A0A0M9A5Y6</accession>
<name>A0A0M9A5Y6_9HYME</name>
<proteinExistence type="predicted"/>
<dbReference type="Proteomes" id="UP000053105">
    <property type="component" value="Unassembled WGS sequence"/>
</dbReference>
<evidence type="ECO:0000313" key="2">
    <source>
        <dbReference type="Proteomes" id="UP000053105"/>
    </source>
</evidence>
<organism evidence="1 2">
    <name type="scientific">Melipona quadrifasciata</name>
    <dbReference type="NCBI Taxonomy" id="166423"/>
    <lineage>
        <taxon>Eukaryota</taxon>
        <taxon>Metazoa</taxon>
        <taxon>Ecdysozoa</taxon>
        <taxon>Arthropoda</taxon>
        <taxon>Hexapoda</taxon>
        <taxon>Insecta</taxon>
        <taxon>Pterygota</taxon>
        <taxon>Neoptera</taxon>
        <taxon>Endopterygota</taxon>
        <taxon>Hymenoptera</taxon>
        <taxon>Apocrita</taxon>
        <taxon>Aculeata</taxon>
        <taxon>Apoidea</taxon>
        <taxon>Anthophila</taxon>
        <taxon>Apidae</taxon>
        <taxon>Melipona</taxon>
    </lineage>
</organism>
<evidence type="ECO:0000313" key="1">
    <source>
        <dbReference type="EMBL" id="KOX77146.1"/>
    </source>
</evidence>